<protein>
    <recommendedName>
        <fullName evidence="3">DUF1877 family protein</fullName>
    </recommendedName>
</protein>
<evidence type="ECO:0000313" key="1">
    <source>
        <dbReference type="EMBL" id="GAA2280082.1"/>
    </source>
</evidence>
<accession>A0ABP5S0Y6</accession>
<dbReference type="Proteomes" id="UP001500305">
    <property type="component" value="Unassembled WGS sequence"/>
</dbReference>
<dbReference type="EMBL" id="BAAATR010000072">
    <property type="protein sequence ID" value="GAA2280082.1"/>
    <property type="molecule type" value="Genomic_DNA"/>
</dbReference>
<name>A0ABP5S0Y6_9ACTN</name>
<sequence>MEAGGKLDLSWFSGHHALVSIIIKFFAAPDRDAAAAVVEGGPDGVFDSLMYGNFDAEEALIEWESLFTGRSFEELVEADVPDVVADPGDGEGPLVLVVSLALQDALAAADGPRLTEVSWQWVQERAEDGEVFAPETAAWILTGLAELARTIGDREDRLYCWMA</sequence>
<organism evidence="1 2">
    <name type="scientific">Kitasatospora cystarginea</name>
    <dbReference type="NCBI Taxonomy" id="58350"/>
    <lineage>
        <taxon>Bacteria</taxon>
        <taxon>Bacillati</taxon>
        <taxon>Actinomycetota</taxon>
        <taxon>Actinomycetes</taxon>
        <taxon>Kitasatosporales</taxon>
        <taxon>Streptomycetaceae</taxon>
        <taxon>Kitasatospora</taxon>
    </lineage>
</organism>
<gene>
    <name evidence="1" type="ORF">GCM10010430_77660</name>
</gene>
<comment type="caution">
    <text evidence="1">The sequence shown here is derived from an EMBL/GenBank/DDBJ whole genome shotgun (WGS) entry which is preliminary data.</text>
</comment>
<evidence type="ECO:0008006" key="3">
    <source>
        <dbReference type="Google" id="ProtNLM"/>
    </source>
</evidence>
<keyword evidence="2" id="KW-1185">Reference proteome</keyword>
<evidence type="ECO:0000313" key="2">
    <source>
        <dbReference type="Proteomes" id="UP001500305"/>
    </source>
</evidence>
<proteinExistence type="predicted"/>
<reference evidence="2" key="1">
    <citation type="journal article" date="2019" name="Int. J. Syst. Evol. Microbiol.">
        <title>The Global Catalogue of Microorganisms (GCM) 10K type strain sequencing project: providing services to taxonomists for standard genome sequencing and annotation.</title>
        <authorList>
            <consortium name="The Broad Institute Genomics Platform"/>
            <consortium name="The Broad Institute Genome Sequencing Center for Infectious Disease"/>
            <person name="Wu L."/>
            <person name="Ma J."/>
        </authorList>
    </citation>
    <scope>NUCLEOTIDE SEQUENCE [LARGE SCALE GENOMIC DNA]</scope>
    <source>
        <strain evidence="2">JCM 7356</strain>
    </source>
</reference>